<proteinExistence type="predicted"/>
<dbReference type="VEuPathDB" id="FungiDB:KRP23_2135"/>
<dbReference type="PANTHER" id="PTHR43941">
    <property type="entry name" value="STRUCTURAL MAINTENANCE OF CHROMOSOMES PROTEIN 2"/>
    <property type="match status" value="1"/>
</dbReference>
<dbReference type="HOGENOM" id="CLU_001179_0_0_1"/>
<feature type="region of interest" description="Disordered" evidence="2">
    <location>
        <begin position="611"/>
        <end position="631"/>
    </location>
</feature>
<dbReference type="STRING" id="164328.H3GTH4"/>
<reference evidence="4" key="2">
    <citation type="submission" date="2015-06" db="UniProtKB">
        <authorList>
            <consortium name="EnsemblProtists"/>
        </authorList>
    </citation>
    <scope>IDENTIFICATION</scope>
    <source>
        <strain evidence="4">Pr102</strain>
    </source>
</reference>
<evidence type="ECO:0008006" key="6">
    <source>
        <dbReference type="Google" id="ProtNLM"/>
    </source>
</evidence>
<dbReference type="OMA" id="LMDRSHA"/>
<feature type="coiled-coil region" evidence="1">
    <location>
        <begin position="1384"/>
        <end position="1446"/>
    </location>
</feature>
<evidence type="ECO:0000256" key="2">
    <source>
        <dbReference type="SAM" id="MobiDB-lite"/>
    </source>
</evidence>
<dbReference type="EnsemblProtists" id="Phyra80433">
    <property type="protein sequence ID" value="Phyra80433"/>
    <property type="gene ID" value="Phyra80433"/>
</dbReference>
<organism evidence="4 5">
    <name type="scientific">Phytophthora ramorum</name>
    <name type="common">Sudden oak death agent</name>
    <dbReference type="NCBI Taxonomy" id="164328"/>
    <lineage>
        <taxon>Eukaryota</taxon>
        <taxon>Sar</taxon>
        <taxon>Stramenopiles</taxon>
        <taxon>Oomycota</taxon>
        <taxon>Peronosporomycetes</taxon>
        <taxon>Peronosporales</taxon>
        <taxon>Peronosporaceae</taxon>
        <taxon>Phytophthora</taxon>
    </lineage>
</organism>
<feature type="coiled-coil region" evidence="1">
    <location>
        <begin position="2089"/>
        <end position="2150"/>
    </location>
</feature>
<dbReference type="CDD" id="cd21699">
    <property type="entry name" value="JMTM_APP_like"/>
    <property type="match status" value="1"/>
</dbReference>
<dbReference type="PANTHER" id="PTHR43941:SF1">
    <property type="entry name" value="STRUCTURAL MAINTENANCE OF CHROMOSOMES PROTEIN 2"/>
    <property type="match status" value="1"/>
</dbReference>
<name>H3GTH4_PHYRM</name>
<evidence type="ECO:0000313" key="4">
    <source>
        <dbReference type="EnsemblProtists" id="Phyra80433"/>
    </source>
</evidence>
<evidence type="ECO:0000256" key="3">
    <source>
        <dbReference type="SAM" id="SignalP"/>
    </source>
</evidence>
<protein>
    <recommendedName>
        <fullName evidence="6">GOLD domain-containing protein</fullName>
    </recommendedName>
</protein>
<accession>H3GTH4</accession>
<feature type="coiled-coil region" evidence="1">
    <location>
        <begin position="1172"/>
        <end position="1358"/>
    </location>
</feature>
<reference evidence="5" key="1">
    <citation type="journal article" date="2006" name="Science">
        <title>Phytophthora genome sequences uncover evolutionary origins and mechanisms of pathogenesis.</title>
        <authorList>
            <person name="Tyler B.M."/>
            <person name="Tripathy S."/>
            <person name="Zhang X."/>
            <person name="Dehal P."/>
            <person name="Jiang R.H."/>
            <person name="Aerts A."/>
            <person name="Arredondo F.D."/>
            <person name="Baxter L."/>
            <person name="Bensasson D."/>
            <person name="Beynon J.L."/>
            <person name="Chapman J."/>
            <person name="Damasceno C.M."/>
            <person name="Dorrance A.E."/>
            <person name="Dou D."/>
            <person name="Dickerman A.W."/>
            <person name="Dubchak I.L."/>
            <person name="Garbelotto M."/>
            <person name="Gijzen M."/>
            <person name="Gordon S.G."/>
            <person name="Govers F."/>
            <person name="Grunwald N.J."/>
            <person name="Huang W."/>
            <person name="Ivors K.L."/>
            <person name="Jones R.W."/>
            <person name="Kamoun S."/>
            <person name="Krampis K."/>
            <person name="Lamour K.H."/>
            <person name="Lee M.K."/>
            <person name="McDonald W.H."/>
            <person name="Medina M."/>
            <person name="Meijer H.J."/>
            <person name="Nordberg E.K."/>
            <person name="Maclean D.J."/>
            <person name="Ospina-Giraldo M.D."/>
            <person name="Morris P.F."/>
            <person name="Phuntumart V."/>
            <person name="Putnam N.H."/>
            <person name="Rash S."/>
            <person name="Rose J.K."/>
            <person name="Sakihama Y."/>
            <person name="Salamov A.A."/>
            <person name="Savidor A."/>
            <person name="Scheuring C.F."/>
            <person name="Smith B.M."/>
            <person name="Sobral B.W."/>
            <person name="Terry A."/>
            <person name="Torto-Alalibo T.A."/>
            <person name="Win J."/>
            <person name="Xu Z."/>
            <person name="Zhang H."/>
            <person name="Grigoriev I.V."/>
            <person name="Rokhsar D.S."/>
            <person name="Boore J.L."/>
        </authorList>
    </citation>
    <scope>NUCLEOTIDE SEQUENCE [LARGE SCALE GENOMIC DNA]</scope>
    <source>
        <strain evidence="5">Pr102</strain>
    </source>
</reference>
<feature type="coiled-coil region" evidence="1">
    <location>
        <begin position="925"/>
        <end position="1140"/>
    </location>
</feature>
<feature type="coiled-coil region" evidence="1">
    <location>
        <begin position="858"/>
        <end position="892"/>
    </location>
</feature>
<feature type="compositionally biased region" description="Polar residues" evidence="2">
    <location>
        <begin position="2267"/>
        <end position="2280"/>
    </location>
</feature>
<keyword evidence="5" id="KW-1185">Reference proteome</keyword>
<feature type="region of interest" description="Disordered" evidence="2">
    <location>
        <begin position="2255"/>
        <end position="2280"/>
    </location>
</feature>
<dbReference type="EMBL" id="DS566046">
    <property type="status" value="NOT_ANNOTATED_CDS"/>
    <property type="molecule type" value="Genomic_DNA"/>
</dbReference>
<feature type="region of interest" description="Disordered" evidence="2">
    <location>
        <begin position="705"/>
        <end position="777"/>
    </location>
</feature>
<sequence length="2280" mass="258717">MRSLVALGAVTLLFGVSKADETSCWEIDGSASPLKALAAYSGSACAVDVTIPLVAASYAPNESVALLWGVQLDKDSSNAMDVPTPPDAMTTLSSDGQVQILASYVRTCESRLQCTPTTLDGTFTTAQSGNFSSSDATYFETLDDLSFAQEGNYTVAAVAVLGNADDATLLYYFQTFADIVVKTVEVEAIEYDNVATYCRVTAQSPLDDLLDATALLANSDSSEIELVIDANDVVQAQQPFDVVWTATLTKNSSKEIQLPSPLEAVYVLGDDNTNESGYYTIVGSIVKLCERDMDCDEYSSTTTITSADFSANFTSENTATFNASDILVSSTGWYAGFVQVTLAGVDADSQRYDIVKYFEVFATETNVAEQVESETYEVDGSESYCWEVVAAVDDESVEATSVAFAGNSSSCPYTLNMSVSSRSFSVDSGVQVSWTVAQQTAYTGTDGVIANTTKVYDESTGQLVNLPQVNIYYCNDTACSPFLADKTLVYTAKATSFSTMDGNAFFSSSTIKIPSEGTYKLMAHAVVPNGDDFRFDVASFVRMTVTASSTSASTDDGSTSHVGLILGLTLGCLAVVGLVVLGLAMMRRRRAEQEAAQQKERRYSFFGIQPLSNTNELPTNSPNSGHGSDESGNFMYVKAQRSPMDMPRASSLSYDPYSRRSFVEAGIEGSGYSFTLSDPEPASRVQTWSAGEAAIDMMRSAADVSMGAESKREDDEEMGDVPPHMVVGFSTPKSARRKPQTKENFEFSVTPEPSRRRLSTSRGRQPPSGLEESPARYSPSKVKAAVRSFADFLHFLEQEEHQAEHTLMPVIIQRFAELGAVIESQKRHIDRWKGKELDLAIEEAQQNMELVRGLGEILKKKELELAADKVEKQKWEEKYQLAAQEVESLKKQGTYQIQQLRSEVSMLRQAGVEVETKLKERDASLASMRKANEKIQSQLKQMEHDSSVITQENTTLKQQGAHQSDEMRSLEQQMNELREHYETVVGKATELEQDVSAWQAKYERKEHEVSELEDAFHHDRQEMGAREGNLEHLIAENRKLQEHANRIAQEHEQQLAELHGHRNEADAERQRITQSLQQESARFQKLKKEAGEMQAQIEAQAMSAMQQREQQLLDEKSRVEEELQHQFSKINQENIELRAKVDSLKDINRRKSTEMSRLMAISQEAEQQHHSRNVDIQRIQQLTEEIERAKRQIDTLSKDMAARNAAHTEAMKSQSTEFENQYNDFVAQVEGQFNDMTRENEQLRADLDEASKTVGLHEGRTSADGEELGKWRTECENLQHQLHEGARENDSLKRELEHRVQELELKNKENAELNAHIQQFLSPDNERTREVELLQMERARLEEQNLELQRLIDSTRAEIDTKLDEAHQEHIRSRDQETAYQNEIRSLYTEKEDMNRNIVALSSEKSTLEFQISSARNEIEHWKTSAQLLEKDKHELELRIQEVMRQATEQIESQKQTTAIATEDGRIQLQRLTSQLVQRDTQMNEGHQQLLTLQENVRSLEEKLRAQQYEFESLQLKNEQMTVQLESLHQEKRGLEKSVMQLGTSFLREGQLGLEGDLAQRLEQMAHEMELRIQEESEKVNQLQAVLDSTQDEQQQHFNEEFRKLEEENVGLQQRLEEYSAHCDKLDAELLQLHREREERDRTLDEMQQTIAAHEEEKWARNNATGDLKRLEAVHRELEATHEQFKKHATADLKEKEKKVAELEDDMAELQSKLDQEKEMSRHLMDRSHAEKQEYAELSKNSQIVEEQKARVEELEASVEKLQHKLQVNEQSKAGKKQNSMHEKLQKERELRSLQARYDSLDAENAATLKKMDAKVEEVDHLHQEIGQLHEEIEQLNEEIRDNTTEMDNARGHLHVSEQLTMKLEEMQDELAAREGEARQHEAELAAKEDELLQARGAENDLKRELEDTLRQKESEVASLTQQNAQFRVQLKRVAQAKLSSKNSAAADSESRQVSMRELEEAYEQSVRREQDLASQIAHLEDAKSTMLSQFRREMRKLNIEFSAQGSNGNYVDDSAFHRGILEISALLRSYQDREARQDALIHRKEKQIDELKLRLDEFEHSLHPRGSELKRQDRQQRRDVEGLFHQQLDAMSEEVSKLKVENRELRDNYRADQNEETSAEPVREWEEKCAKLKHRVRELKDTNSKLKESRFSKADMKALVKEVESLTGQVLEKDMQLEAFRKRETSRLKNDGAATAATGSRRSRDLLIALQEKEDKIMVLNDHLTGLMTENMRLQHSTEQYAVRYGALEGSTTNGVIGNSGIRARTNGSSQQPPAVRSQ</sequence>
<dbReference type="VEuPathDB" id="FungiDB:KRP23_2134"/>
<evidence type="ECO:0000313" key="5">
    <source>
        <dbReference type="Proteomes" id="UP000005238"/>
    </source>
</evidence>
<feature type="chain" id="PRO_5003586021" description="GOLD domain-containing protein" evidence="3">
    <location>
        <begin position="20"/>
        <end position="2280"/>
    </location>
</feature>
<feature type="compositionally biased region" description="Polar residues" evidence="2">
    <location>
        <begin position="611"/>
        <end position="626"/>
    </location>
</feature>
<dbReference type="InParanoid" id="H3GTH4"/>
<keyword evidence="3" id="KW-0732">Signal</keyword>
<dbReference type="VEuPathDB" id="FungiDB:KRP22_8012"/>
<feature type="region of interest" description="Disordered" evidence="2">
    <location>
        <begin position="1768"/>
        <end position="1788"/>
    </location>
</feature>
<dbReference type="eggNOG" id="ENOG502SG19">
    <property type="taxonomic scope" value="Eukaryota"/>
</dbReference>
<feature type="signal peptide" evidence="3">
    <location>
        <begin position="1"/>
        <end position="19"/>
    </location>
</feature>
<evidence type="ECO:0000256" key="1">
    <source>
        <dbReference type="SAM" id="Coils"/>
    </source>
</evidence>
<keyword evidence="1" id="KW-0175">Coiled coil</keyword>
<dbReference type="VEuPathDB" id="FungiDB:KRP22_8013"/>
<dbReference type="Proteomes" id="UP000005238">
    <property type="component" value="Unassembled WGS sequence"/>
</dbReference>